<evidence type="ECO:0000256" key="8">
    <source>
        <dbReference type="SAM" id="SignalP"/>
    </source>
</evidence>
<evidence type="ECO:0000256" key="3">
    <source>
        <dbReference type="ARBA" id="ARBA00011245"/>
    </source>
</evidence>
<reference evidence="12 13" key="1">
    <citation type="submission" date="2019-04" db="EMBL/GenBank/DDBJ databases">
        <title>Pedobacter sp. RP-3-15 sp. nov., isolated from Arctic soil.</title>
        <authorList>
            <person name="Dahal R.H."/>
            <person name="Kim D.-U."/>
        </authorList>
    </citation>
    <scope>NUCLEOTIDE SEQUENCE [LARGE SCALE GENOMIC DNA]</scope>
    <source>
        <strain evidence="12 13">RP-3-15</strain>
    </source>
</reference>
<comment type="cofactor">
    <cofactor evidence="1">
        <name>Ca(2+)</name>
        <dbReference type="ChEBI" id="CHEBI:29108"/>
    </cofactor>
</comment>
<keyword evidence="6" id="KW-0456">Lyase</keyword>
<gene>
    <name evidence="12" type="ORF">FA047_15450</name>
</gene>
<dbReference type="Pfam" id="PF02884">
    <property type="entry name" value="Lyase_8_C"/>
    <property type="match status" value="1"/>
</dbReference>
<evidence type="ECO:0000259" key="9">
    <source>
        <dbReference type="Pfam" id="PF02278"/>
    </source>
</evidence>
<feature type="active site" evidence="7">
    <location>
        <position position="292"/>
    </location>
</feature>
<dbReference type="RefSeq" id="WP_136836972.1">
    <property type="nucleotide sequence ID" value="NZ_SWBQ01000004.1"/>
</dbReference>
<comment type="subunit">
    <text evidence="3">Monomer.</text>
</comment>
<comment type="similarity">
    <text evidence="2">Belongs to the polysaccharide lyase 8 family.</text>
</comment>
<feature type="active site" evidence="7">
    <location>
        <position position="229"/>
    </location>
</feature>
<comment type="caution">
    <text evidence="12">The sequence shown here is derived from an EMBL/GenBank/DDBJ whole genome shotgun (WGS) entry which is preliminary data.</text>
</comment>
<dbReference type="AlphaFoldDB" id="A0A4U1CFB8"/>
<keyword evidence="5" id="KW-0106">Calcium</keyword>
<dbReference type="Pfam" id="PF08124">
    <property type="entry name" value="Lyase_8_N"/>
    <property type="match status" value="1"/>
</dbReference>
<evidence type="ECO:0000256" key="2">
    <source>
        <dbReference type="ARBA" id="ARBA00006699"/>
    </source>
</evidence>
<feature type="domain" description="Polysaccharide lyase 8 N-terminal alpha-helical" evidence="11">
    <location>
        <begin position="54"/>
        <end position="301"/>
    </location>
</feature>
<keyword evidence="4 8" id="KW-0732">Signal</keyword>
<evidence type="ECO:0000256" key="1">
    <source>
        <dbReference type="ARBA" id="ARBA00001913"/>
    </source>
</evidence>
<dbReference type="EMBL" id="SWBQ01000004">
    <property type="protein sequence ID" value="TKC05153.1"/>
    <property type="molecule type" value="Genomic_DNA"/>
</dbReference>
<proteinExistence type="inferred from homology"/>
<dbReference type="GO" id="GO:0005975">
    <property type="term" value="P:carbohydrate metabolic process"/>
    <property type="evidence" value="ECO:0007669"/>
    <property type="project" value="InterPro"/>
</dbReference>
<protein>
    <recommendedName>
        <fullName evidence="14">Chondroitin AC lyase</fullName>
    </recommendedName>
</protein>
<dbReference type="PANTHER" id="PTHR38481:SF1">
    <property type="entry name" value="HYALURONATE LYASE"/>
    <property type="match status" value="1"/>
</dbReference>
<evidence type="ECO:0000256" key="7">
    <source>
        <dbReference type="PIRSR" id="PIRSR638970-1"/>
    </source>
</evidence>
<dbReference type="InterPro" id="IPR011071">
    <property type="entry name" value="Lyase_8-like_C"/>
</dbReference>
<dbReference type="Pfam" id="PF02278">
    <property type="entry name" value="Lyase_8"/>
    <property type="match status" value="1"/>
</dbReference>
<feature type="signal peptide" evidence="8">
    <location>
        <begin position="1"/>
        <end position="20"/>
    </location>
</feature>
<dbReference type="GO" id="GO:0005576">
    <property type="term" value="C:extracellular region"/>
    <property type="evidence" value="ECO:0007669"/>
    <property type="project" value="InterPro"/>
</dbReference>
<dbReference type="OrthoDB" id="6394136at2"/>
<dbReference type="InterPro" id="IPR014718">
    <property type="entry name" value="GH-type_carb-bd"/>
</dbReference>
<evidence type="ECO:0000313" key="12">
    <source>
        <dbReference type="EMBL" id="TKC05153.1"/>
    </source>
</evidence>
<feature type="domain" description="Polysaccharide lyase family 8 C-terminal" evidence="10">
    <location>
        <begin position="588"/>
        <end position="651"/>
    </location>
</feature>
<dbReference type="InterPro" id="IPR003159">
    <property type="entry name" value="Lyase_8_central_dom"/>
</dbReference>
<evidence type="ECO:0000259" key="11">
    <source>
        <dbReference type="Pfam" id="PF08124"/>
    </source>
</evidence>
<evidence type="ECO:0000256" key="4">
    <source>
        <dbReference type="ARBA" id="ARBA00022729"/>
    </source>
</evidence>
<evidence type="ECO:0008006" key="14">
    <source>
        <dbReference type="Google" id="ProtNLM"/>
    </source>
</evidence>
<dbReference type="Gene3D" id="1.50.10.100">
    <property type="entry name" value="Chondroitin AC/alginate lyase"/>
    <property type="match status" value="1"/>
</dbReference>
<accession>A0A4U1CFB8</accession>
<dbReference type="SUPFAM" id="SSF49863">
    <property type="entry name" value="Hyaluronate lyase-like, C-terminal domain"/>
    <property type="match status" value="1"/>
</dbReference>
<dbReference type="InterPro" id="IPR008929">
    <property type="entry name" value="Chondroitin_lyas"/>
</dbReference>
<feature type="domain" description="Polysaccharide lyase family 8 central" evidence="9">
    <location>
        <begin position="343"/>
        <end position="572"/>
    </location>
</feature>
<evidence type="ECO:0000256" key="5">
    <source>
        <dbReference type="ARBA" id="ARBA00022837"/>
    </source>
</evidence>
<dbReference type="SUPFAM" id="SSF48230">
    <property type="entry name" value="Chondroitin AC/alginate lyase"/>
    <property type="match status" value="1"/>
</dbReference>
<dbReference type="GO" id="GO:0030246">
    <property type="term" value="F:carbohydrate binding"/>
    <property type="evidence" value="ECO:0007669"/>
    <property type="project" value="InterPro"/>
</dbReference>
<dbReference type="GO" id="GO:0016837">
    <property type="term" value="F:carbon-oxygen lyase activity, acting on polysaccharides"/>
    <property type="evidence" value="ECO:0007669"/>
    <property type="project" value="UniProtKB-ARBA"/>
</dbReference>
<feature type="active site" evidence="7">
    <location>
        <position position="238"/>
    </location>
</feature>
<dbReference type="InterPro" id="IPR038970">
    <property type="entry name" value="Lyase_8"/>
</dbReference>
<dbReference type="InterPro" id="IPR012970">
    <property type="entry name" value="Lyase_8_alpha_N"/>
</dbReference>
<feature type="chain" id="PRO_5020376178" description="Chondroitin AC lyase" evidence="8">
    <location>
        <begin position="21"/>
        <end position="682"/>
    </location>
</feature>
<dbReference type="Proteomes" id="UP000307244">
    <property type="component" value="Unassembled WGS sequence"/>
</dbReference>
<evidence type="ECO:0000313" key="13">
    <source>
        <dbReference type="Proteomes" id="UP000307244"/>
    </source>
</evidence>
<sequence>MSKRYPAFYILLLLTTKAIAQVNTDFEMVTARCKQLVFSDTAYANEQSLQLTYEMDTRLNPKTILNSIEEEGCWEEIDYASKQRSKWETSWHLYRVMSLCKAWKKNNDNNYLQAIHKSLNYWITKDFLCNNWWHNQINVPYIYSNIMLVLGDAANAEEKEFFNKKMISRVAMQKYAIGQNKIWKHDIEARIALVQQNPEAFNEAIQNMQTVIVSSTREGIQPDYSFQQHGTMLQFGNYGIHYTNSLLFWLSVTAKTKYAFEPAKQKILFDYISNGLRWSVYNGAMDITAIGRQLRDQAEQKRASNLNDNYNLLRKLGTDSLWRFAVDGFASASQLSRNPLIGNKSFWRSDYMINLSEGKYQLSVKTHGPFSTKVESINSENLKGAFLNDGITMIRYTGKEYLNIAPLWNWTMLPGSTLDTTMNPASNQIFETNNKSDFVGQLSDGNAGFSAMDYNRLGVHAHKSYFFIKNMMIALGAGIQADTIQHVVTTIDQKLNKGKLLQSKNNKAWWSGGVGYKLLDLKNIVKTRIQSRKGDWGDIDAASKGELVKASVLSIFMSHKQNDTYAYLAQTGVSAKQFNTFTSQSTVKVVKNTTDVQAIQSENLIMVVFYKAGHLKSDQYEIAVDKPCMVMVSRTGGKPVAWISDPTRKAQLINLKYGKQNAEISLPSGMYAGSAAKHNFAD</sequence>
<dbReference type="Gene3D" id="2.70.98.10">
    <property type="match status" value="1"/>
</dbReference>
<organism evidence="12 13">
    <name type="scientific">Pedobacter frigoris</name>
    <dbReference type="NCBI Taxonomy" id="2571272"/>
    <lineage>
        <taxon>Bacteria</taxon>
        <taxon>Pseudomonadati</taxon>
        <taxon>Bacteroidota</taxon>
        <taxon>Sphingobacteriia</taxon>
        <taxon>Sphingobacteriales</taxon>
        <taxon>Sphingobacteriaceae</taxon>
        <taxon>Pedobacter</taxon>
    </lineage>
</organism>
<dbReference type="InterPro" id="IPR011013">
    <property type="entry name" value="Gal_mutarotase_sf_dom"/>
</dbReference>
<dbReference type="Gene3D" id="2.60.220.10">
    <property type="entry name" value="Polysaccharide lyase family 8-like, C-terminal"/>
    <property type="match status" value="1"/>
</dbReference>
<evidence type="ECO:0000256" key="6">
    <source>
        <dbReference type="ARBA" id="ARBA00023239"/>
    </source>
</evidence>
<keyword evidence="13" id="KW-1185">Reference proteome</keyword>
<name>A0A4U1CFB8_9SPHI</name>
<dbReference type="SUPFAM" id="SSF74650">
    <property type="entry name" value="Galactose mutarotase-like"/>
    <property type="match status" value="1"/>
</dbReference>
<evidence type="ECO:0000259" key="10">
    <source>
        <dbReference type="Pfam" id="PF02884"/>
    </source>
</evidence>
<dbReference type="PANTHER" id="PTHR38481">
    <property type="entry name" value="HYALURONATE LYASE"/>
    <property type="match status" value="1"/>
</dbReference>
<dbReference type="InterPro" id="IPR004103">
    <property type="entry name" value="Lyase_8_C"/>
</dbReference>